<gene>
    <name evidence="2" type="ORF">EVJ47_01235</name>
</gene>
<reference evidence="2 3" key="1">
    <citation type="submission" date="2019-01" db="EMBL/GenBank/DDBJ databases">
        <title>Insights into ecological role of a new deltaproteobacterial order Candidatus Sinidesulfobacterales (Sva0485) by metagenomics and metatranscriptomics.</title>
        <authorList>
            <person name="Tan S."/>
            <person name="Liu J."/>
            <person name="Fang Y."/>
            <person name="Hedlund B.P."/>
            <person name="Lian Z.H."/>
            <person name="Huang L.Y."/>
            <person name="Li J.T."/>
            <person name="Huang L.N."/>
            <person name="Li W.J."/>
            <person name="Jiang H.C."/>
            <person name="Dong H.L."/>
            <person name="Shu W.S."/>
        </authorList>
    </citation>
    <scope>NUCLEOTIDE SEQUENCE [LARGE SCALE GENOMIC DNA]</scope>
    <source>
        <strain evidence="2">AP3</strain>
    </source>
</reference>
<feature type="compositionally biased region" description="Polar residues" evidence="1">
    <location>
        <begin position="18"/>
        <end position="28"/>
    </location>
</feature>
<proteinExistence type="predicted"/>
<sequence length="81" mass="9212">MGENIDKSKNDKPEAIKITTTDNQEPEQTADASNFLDYIFEFLDNKSLIESISNAIDSWSKNKPVITKYSYRAAIYSLFLA</sequence>
<name>A0A519BCD0_9DELT</name>
<protein>
    <submittedName>
        <fullName evidence="2">Uncharacterized protein</fullName>
    </submittedName>
</protein>
<dbReference type="AlphaFoldDB" id="A0A519BCD0"/>
<dbReference type="Proteomes" id="UP000320813">
    <property type="component" value="Unassembled WGS sequence"/>
</dbReference>
<dbReference type="EMBL" id="SGBD01000001">
    <property type="protein sequence ID" value="RZD14935.1"/>
    <property type="molecule type" value="Genomic_DNA"/>
</dbReference>
<accession>A0A519BCD0</accession>
<comment type="caution">
    <text evidence="2">The sequence shown here is derived from an EMBL/GenBank/DDBJ whole genome shotgun (WGS) entry which is preliminary data.</text>
</comment>
<evidence type="ECO:0000256" key="1">
    <source>
        <dbReference type="SAM" id="MobiDB-lite"/>
    </source>
</evidence>
<evidence type="ECO:0000313" key="3">
    <source>
        <dbReference type="Proteomes" id="UP000320813"/>
    </source>
</evidence>
<feature type="compositionally biased region" description="Basic and acidic residues" evidence="1">
    <location>
        <begin position="1"/>
        <end position="15"/>
    </location>
</feature>
<feature type="region of interest" description="Disordered" evidence="1">
    <location>
        <begin position="1"/>
        <end position="28"/>
    </location>
</feature>
<organism evidence="2 3">
    <name type="scientific">Candidatus Acidulodesulfobacterium ferriphilum</name>
    <dbReference type="NCBI Taxonomy" id="2597223"/>
    <lineage>
        <taxon>Bacteria</taxon>
        <taxon>Deltaproteobacteria</taxon>
        <taxon>Candidatus Acidulodesulfobacterales</taxon>
        <taxon>Candidatus Acidulodesulfobacterium</taxon>
    </lineage>
</organism>
<evidence type="ECO:0000313" key="2">
    <source>
        <dbReference type="EMBL" id="RZD14935.1"/>
    </source>
</evidence>